<evidence type="ECO:0000256" key="5">
    <source>
        <dbReference type="ARBA" id="ARBA00022777"/>
    </source>
</evidence>
<dbReference type="SMART" id="SM00387">
    <property type="entry name" value="HATPase_c"/>
    <property type="match status" value="1"/>
</dbReference>
<evidence type="ECO:0000256" key="6">
    <source>
        <dbReference type="SAM" id="Coils"/>
    </source>
</evidence>
<dbReference type="Pfam" id="PF13689">
    <property type="entry name" value="DUF4154"/>
    <property type="match status" value="1"/>
</dbReference>
<dbReference type="InterPro" id="IPR036890">
    <property type="entry name" value="HATPase_C_sf"/>
</dbReference>
<dbReference type="PANTHER" id="PTHR43304">
    <property type="entry name" value="PHYTOCHROME-LIKE PROTEIN CPH1"/>
    <property type="match status" value="1"/>
</dbReference>
<dbReference type="STRING" id="1642818.AWE51_19680"/>
<evidence type="ECO:0000256" key="1">
    <source>
        <dbReference type="ARBA" id="ARBA00000085"/>
    </source>
</evidence>
<feature type="coiled-coil region" evidence="6">
    <location>
        <begin position="160"/>
        <end position="208"/>
    </location>
</feature>
<evidence type="ECO:0000259" key="8">
    <source>
        <dbReference type="PROSITE" id="PS50109"/>
    </source>
</evidence>
<dbReference type="PANTHER" id="PTHR43304:SF1">
    <property type="entry name" value="PAC DOMAIN-CONTAINING PROTEIN"/>
    <property type="match status" value="1"/>
</dbReference>
<dbReference type="Proteomes" id="UP000076715">
    <property type="component" value="Unassembled WGS sequence"/>
</dbReference>
<dbReference type="InterPro" id="IPR004358">
    <property type="entry name" value="Sig_transdc_His_kin-like_C"/>
</dbReference>
<sequence length="587" mass="67792">MFCYNSQAQETNEEVKRLQRGIFIFNFAQQVSWPNLDEESSFKIGVLGPDHTVIDLQAMAQKRKIHNKPVQVVRFNSIRQIKDVQLLYVNNKYNYTIGYILNKISKKNVLLVTEDYNYNASMINMVAVGNSFEYEISLDRIQGEGFAVAPSLKRYAISSSQKWKRLYKKTEKSLNEVQEKTEEQENIIKNKEEVIEYQNRKITNQEKEIGTKDQEITERKNKIINLYTESQIQQKKYKEKEQIELELEKSIKEQITFIKNQEAKIEKSNQEIQKQQDFLKEQSKQIKQQDEILTRQNVRLSTQKKINSLLIALISLILLGSFFIYKGYLAKKKFNIELEKKNQAIYEQSLALEAKNKELEQFAYIASHDLQEPLNTISSFIGLIVEDYGDRIDSVGKESLNFIQDASLRMKNLIDALLEYSRLGRGKEYAKVNTNNVLADLKADLKSVIDKEGAKITIGKLPTVTGSEIELRLLFQNLISNAIKFRADGVVPEIKISCSKKNKSKNQQNDFWQFAIKDNGIGIPEEHKERIFAIFQRLHSREQYQGTGIGLAHCKKIVESHGGEIWLTSKVGEGSTFYFTIPLSSSQ</sequence>
<dbReference type="FunFam" id="3.30.565.10:FF:000006">
    <property type="entry name" value="Sensor histidine kinase WalK"/>
    <property type="match status" value="1"/>
</dbReference>
<keyword evidence="10" id="KW-1185">Reference proteome</keyword>
<keyword evidence="4" id="KW-0808">Transferase</keyword>
<comment type="caution">
    <text evidence="9">The sequence shown here is derived from an EMBL/GenBank/DDBJ whole genome shotgun (WGS) entry which is preliminary data.</text>
</comment>
<dbReference type="CDD" id="cd00082">
    <property type="entry name" value="HisKA"/>
    <property type="match status" value="1"/>
</dbReference>
<keyword evidence="7" id="KW-0472">Membrane</keyword>
<evidence type="ECO:0000256" key="3">
    <source>
        <dbReference type="ARBA" id="ARBA00022553"/>
    </source>
</evidence>
<feature type="coiled-coil region" evidence="6">
    <location>
        <begin position="258"/>
        <end position="289"/>
    </location>
</feature>
<dbReference type="EMBL" id="LQRT01000003">
    <property type="protein sequence ID" value="KZS41622.1"/>
    <property type="molecule type" value="Genomic_DNA"/>
</dbReference>
<keyword evidence="6" id="KW-0175">Coiled coil</keyword>
<comment type="catalytic activity">
    <reaction evidence="1">
        <text>ATP + protein L-histidine = ADP + protein N-phospho-L-histidine.</text>
        <dbReference type="EC" id="2.7.13.3"/>
    </reaction>
</comment>
<dbReference type="InterPro" id="IPR036097">
    <property type="entry name" value="HisK_dim/P_sf"/>
</dbReference>
<accession>A0A163BPL8</accession>
<dbReference type="PRINTS" id="PR00344">
    <property type="entry name" value="BCTRLSENSOR"/>
</dbReference>
<dbReference type="SUPFAM" id="SSF47384">
    <property type="entry name" value="Homodimeric domain of signal transducing histidine kinase"/>
    <property type="match status" value="1"/>
</dbReference>
<gene>
    <name evidence="9" type="ORF">AWE51_19680</name>
</gene>
<evidence type="ECO:0000256" key="2">
    <source>
        <dbReference type="ARBA" id="ARBA00012438"/>
    </source>
</evidence>
<name>A0A163BPL8_9FLAO</name>
<feature type="transmembrane region" description="Helical" evidence="7">
    <location>
        <begin position="306"/>
        <end position="325"/>
    </location>
</feature>
<organism evidence="9 10">
    <name type="scientific">Aquimarina aggregata</name>
    <dbReference type="NCBI Taxonomy" id="1642818"/>
    <lineage>
        <taxon>Bacteria</taxon>
        <taxon>Pseudomonadati</taxon>
        <taxon>Bacteroidota</taxon>
        <taxon>Flavobacteriia</taxon>
        <taxon>Flavobacteriales</taxon>
        <taxon>Flavobacteriaceae</taxon>
        <taxon>Aquimarina</taxon>
    </lineage>
</organism>
<dbReference type="EC" id="2.7.13.3" evidence="2"/>
<dbReference type="Pfam" id="PF00512">
    <property type="entry name" value="HisKA"/>
    <property type="match status" value="1"/>
</dbReference>
<evidence type="ECO:0000313" key="10">
    <source>
        <dbReference type="Proteomes" id="UP000076715"/>
    </source>
</evidence>
<feature type="domain" description="Histidine kinase" evidence="8">
    <location>
        <begin position="365"/>
        <end position="585"/>
    </location>
</feature>
<dbReference type="Pfam" id="PF02518">
    <property type="entry name" value="HATPase_c"/>
    <property type="match status" value="1"/>
</dbReference>
<protein>
    <recommendedName>
        <fullName evidence="2">histidine kinase</fullName>
        <ecNumber evidence="2">2.7.13.3</ecNumber>
    </recommendedName>
</protein>
<dbReference type="GO" id="GO:0000155">
    <property type="term" value="F:phosphorelay sensor kinase activity"/>
    <property type="evidence" value="ECO:0007669"/>
    <property type="project" value="InterPro"/>
</dbReference>
<keyword evidence="7" id="KW-0812">Transmembrane</keyword>
<evidence type="ECO:0000313" key="9">
    <source>
        <dbReference type="EMBL" id="KZS41622.1"/>
    </source>
</evidence>
<dbReference type="Gene3D" id="1.10.287.130">
    <property type="match status" value="1"/>
</dbReference>
<dbReference type="InterPro" id="IPR003661">
    <property type="entry name" value="HisK_dim/P_dom"/>
</dbReference>
<dbReference type="InterPro" id="IPR003594">
    <property type="entry name" value="HATPase_dom"/>
</dbReference>
<reference evidence="9 10" key="1">
    <citation type="submission" date="2016-01" db="EMBL/GenBank/DDBJ databases">
        <title>The draft genome sequence of Aquimarina sp. RZW4-3-2.</title>
        <authorList>
            <person name="Wang Y."/>
        </authorList>
    </citation>
    <scope>NUCLEOTIDE SEQUENCE [LARGE SCALE GENOMIC DNA]</scope>
    <source>
        <strain evidence="9 10">RZW4-3-2</strain>
    </source>
</reference>
<dbReference type="SUPFAM" id="SSF55874">
    <property type="entry name" value="ATPase domain of HSP90 chaperone/DNA topoisomerase II/histidine kinase"/>
    <property type="match status" value="1"/>
</dbReference>
<keyword evidence="3" id="KW-0597">Phosphoprotein</keyword>
<dbReference type="InterPro" id="IPR052162">
    <property type="entry name" value="Sensor_kinase/Photoreceptor"/>
</dbReference>
<keyword evidence="7" id="KW-1133">Transmembrane helix</keyword>
<dbReference type="AlphaFoldDB" id="A0A163BPL8"/>
<dbReference type="InterPro" id="IPR005467">
    <property type="entry name" value="His_kinase_dom"/>
</dbReference>
<dbReference type="Gene3D" id="3.30.565.10">
    <property type="entry name" value="Histidine kinase-like ATPase, C-terminal domain"/>
    <property type="match status" value="1"/>
</dbReference>
<keyword evidence="5" id="KW-0418">Kinase</keyword>
<dbReference type="SMART" id="SM00388">
    <property type="entry name" value="HisKA"/>
    <property type="match status" value="1"/>
</dbReference>
<dbReference type="InterPro" id="IPR025293">
    <property type="entry name" value="YfiR/HmsC-like"/>
</dbReference>
<evidence type="ECO:0000256" key="7">
    <source>
        <dbReference type="SAM" id="Phobius"/>
    </source>
</evidence>
<dbReference type="PROSITE" id="PS50109">
    <property type="entry name" value="HIS_KIN"/>
    <property type="match status" value="1"/>
</dbReference>
<proteinExistence type="predicted"/>
<evidence type="ECO:0000256" key="4">
    <source>
        <dbReference type="ARBA" id="ARBA00022679"/>
    </source>
</evidence>